<dbReference type="InterPro" id="IPR046039">
    <property type="entry name" value="DUF5997"/>
</dbReference>
<sequence length="138" mass="15400">MSPENKQQTMKPLTAANKLGIYLPAAPEEFQNSMVSRSDLDALRNDPPQWLTDLQTNGPFPRDVIAKKLGVSIAGLARGGVTEALTSDAIDELVASPPQWLVRERRTQIQVRKDAERIKEKQEARRTAGNRPTKLRNL</sequence>
<dbReference type="Pfam" id="PF19460">
    <property type="entry name" value="DUF5997"/>
    <property type="match status" value="1"/>
</dbReference>
<accession>A0ABT4MLH4</accession>
<comment type="caution">
    <text evidence="2">The sequence shown here is derived from an EMBL/GenBank/DDBJ whole genome shotgun (WGS) entry which is preliminary data.</text>
</comment>
<evidence type="ECO:0000313" key="2">
    <source>
        <dbReference type="EMBL" id="MCZ4521833.1"/>
    </source>
</evidence>
<protein>
    <submittedName>
        <fullName evidence="2">DUF5997 family protein</fullName>
    </submittedName>
</protein>
<dbReference type="EMBL" id="JAPWIJ010000015">
    <property type="protein sequence ID" value="MCZ4521833.1"/>
    <property type="molecule type" value="Genomic_DNA"/>
</dbReference>
<feature type="region of interest" description="Disordered" evidence="1">
    <location>
        <begin position="113"/>
        <end position="138"/>
    </location>
</feature>
<dbReference type="RefSeq" id="WP_269608293.1">
    <property type="nucleotide sequence ID" value="NZ_JAPWIJ010000015.1"/>
</dbReference>
<name>A0ABT4MLH4_9NOCA</name>
<dbReference type="Proteomes" id="UP001081071">
    <property type="component" value="Unassembled WGS sequence"/>
</dbReference>
<proteinExistence type="predicted"/>
<evidence type="ECO:0000313" key="3">
    <source>
        <dbReference type="Proteomes" id="UP001081071"/>
    </source>
</evidence>
<organism evidence="2 3">
    <name type="scientific">Rhodococcus ruber</name>
    <dbReference type="NCBI Taxonomy" id="1830"/>
    <lineage>
        <taxon>Bacteria</taxon>
        <taxon>Bacillati</taxon>
        <taxon>Actinomycetota</taxon>
        <taxon>Actinomycetes</taxon>
        <taxon>Mycobacteriales</taxon>
        <taxon>Nocardiaceae</taxon>
        <taxon>Rhodococcus</taxon>
    </lineage>
</organism>
<keyword evidence="3" id="KW-1185">Reference proteome</keyword>
<gene>
    <name evidence="2" type="ORF">O4220_25210</name>
</gene>
<evidence type="ECO:0000256" key="1">
    <source>
        <dbReference type="SAM" id="MobiDB-lite"/>
    </source>
</evidence>
<feature type="compositionally biased region" description="Basic and acidic residues" evidence="1">
    <location>
        <begin position="113"/>
        <end position="126"/>
    </location>
</feature>
<reference evidence="2" key="1">
    <citation type="submission" date="2022-12" db="EMBL/GenBank/DDBJ databases">
        <authorList>
            <person name="Krivoruchko A.V."/>
            <person name="Elkin A."/>
        </authorList>
    </citation>
    <scope>NUCLEOTIDE SEQUENCE</scope>
    <source>
        <strain evidence="2">IEGM 1391</strain>
    </source>
</reference>